<name>A0A383E9Y7_9ZZZZ</name>
<accession>A0A383E9Y7</accession>
<evidence type="ECO:0000313" key="1">
    <source>
        <dbReference type="EMBL" id="SVE53656.1"/>
    </source>
</evidence>
<dbReference type="EMBL" id="UINC01224155">
    <property type="protein sequence ID" value="SVE53656.1"/>
    <property type="molecule type" value="Genomic_DNA"/>
</dbReference>
<sequence length="56" mass="6667">MKRIVRNFINSDPLGILNRFTYGSRLFLQSPARWAKEFLHDIQSDRESKSYNSPHK</sequence>
<gene>
    <name evidence="1" type="ORF">METZ01_LOCUS506510</name>
</gene>
<reference evidence="1" key="1">
    <citation type="submission" date="2018-05" db="EMBL/GenBank/DDBJ databases">
        <authorList>
            <person name="Lanie J.A."/>
            <person name="Ng W.-L."/>
            <person name="Kazmierczak K.M."/>
            <person name="Andrzejewski T.M."/>
            <person name="Davidsen T.M."/>
            <person name="Wayne K.J."/>
            <person name="Tettelin H."/>
            <person name="Glass J.I."/>
            <person name="Rusch D."/>
            <person name="Podicherti R."/>
            <person name="Tsui H.-C.T."/>
            <person name="Winkler M.E."/>
        </authorList>
    </citation>
    <scope>NUCLEOTIDE SEQUENCE</scope>
</reference>
<feature type="non-terminal residue" evidence="1">
    <location>
        <position position="56"/>
    </location>
</feature>
<organism evidence="1">
    <name type="scientific">marine metagenome</name>
    <dbReference type="NCBI Taxonomy" id="408172"/>
    <lineage>
        <taxon>unclassified sequences</taxon>
        <taxon>metagenomes</taxon>
        <taxon>ecological metagenomes</taxon>
    </lineage>
</organism>
<protein>
    <submittedName>
        <fullName evidence="1">Uncharacterized protein</fullName>
    </submittedName>
</protein>
<proteinExistence type="predicted"/>
<dbReference type="AlphaFoldDB" id="A0A383E9Y7"/>